<dbReference type="EMBL" id="BARW01028104">
    <property type="protein sequence ID" value="GAJ09284.1"/>
    <property type="molecule type" value="Genomic_DNA"/>
</dbReference>
<gene>
    <name evidence="1" type="ORF">S12H4_45452</name>
</gene>
<name>X1TVK8_9ZZZZ</name>
<organism evidence="1">
    <name type="scientific">marine sediment metagenome</name>
    <dbReference type="NCBI Taxonomy" id="412755"/>
    <lineage>
        <taxon>unclassified sequences</taxon>
        <taxon>metagenomes</taxon>
        <taxon>ecological metagenomes</taxon>
    </lineage>
</organism>
<sequence>MEELTHRQRVLMSLSHQEADRVPIDLGGRVSSMMQGIYTKLKKHLNVITENETVSPFQTINDFDEEILKRFDIDFRRVYFERGPESIRLKENPDGSYINEWGITIKRVGPYIQRISHPLAKATINDLES</sequence>
<evidence type="ECO:0000313" key="1">
    <source>
        <dbReference type="EMBL" id="GAJ09284.1"/>
    </source>
</evidence>
<comment type="caution">
    <text evidence="1">The sequence shown here is derived from an EMBL/GenBank/DDBJ whole genome shotgun (WGS) entry which is preliminary data.</text>
</comment>
<feature type="non-terminal residue" evidence="1">
    <location>
        <position position="129"/>
    </location>
</feature>
<accession>X1TVK8</accession>
<proteinExistence type="predicted"/>
<protein>
    <submittedName>
        <fullName evidence="1">Uncharacterized protein</fullName>
    </submittedName>
</protein>
<dbReference type="AlphaFoldDB" id="X1TVK8"/>
<reference evidence="1" key="1">
    <citation type="journal article" date="2014" name="Front. Microbiol.">
        <title>High frequency of phylogenetically diverse reductive dehalogenase-homologous genes in deep subseafloor sedimentary metagenomes.</title>
        <authorList>
            <person name="Kawai M."/>
            <person name="Futagami T."/>
            <person name="Toyoda A."/>
            <person name="Takaki Y."/>
            <person name="Nishi S."/>
            <person name="Hori S."/>
            <person name="Arai W."/>
            <person name="Tsubouchi T."/>
            <person name="Morono Y."/>
            <person name="Uchiyama I."/>
            <person name="Ito T."/>
            <person name="Fujiyama A."/>
            <person name="Inagaki F."/>
            <person name="Takami H."/>
        </authorList>
    </citation>
    <scope>NUCLEOTIDE SEQUENCE</scope>
    <source>
        <strain evidence="1">Expedition CK06-06</strain>
    </source>
</reference>